<name>A0A0C5VUP1_9GAMM</name>
<gene>
    <name evidence="1" type="ORF">YC6258_04992</name>
</gene>
<proteinExistence type="predicted"/>
<dbReference type="PROSITE" id="PS51257">
    <property type="entry name" value="PROKAR_LIPOPROTEIN"/>
    <property type="match status" value="1"/>
</dbReference>
<dbReference type="KEGG" id="gsn:YC6258_04992"/>
<dbReference type="Proteomes" id="UP000032266">
    <property type="component" value="Chromosome"/>
</dbReference>
<evidence type="ECO:0000313" key="2">
    <source>
        <dbReference type="Proteomes" id="UP000032266"/>
    </source>
</evidence>
<dbReference type="HOGENOM" id="CLU_3344253_0_0_6"/>
<sequence length="37" mass="4110">MLMMKSPALTWMGYDADDMGIFFLIAGGCPWLNGLEL</sequence>
<protein>
    <submittedName>
        <fullName evidence="1">Uncharacterized protein</fullName>
    </submittedName>
</protein>
<dbReference type="EMBL" id="CP007142">
    <property type="protein sequence ID" value="AJQ97023.1"/>
    <property type="molecule type" value="Genomic_DNA"/>
</dbReference>
<evidence type="ECO:0000313" key="1">
    <source>
        <dbReference type="EMBL" id="AJQ97023.1"/>
    </source>
</evidence>
<keyword evidence="2" id="KW-1185">Reference proteome</keyword>
<dbReference type="AlphaFoldDB" id="A0A0C5VUP1"/>
<organism evidence="1 2">
    <name type="scientific">Gynuella sunshinyii YC6258</name>
    <dbReference type="NCBI Taxonomy" id="1445510"/>
    <lineage>
        <taxon>Bacteria</taxon>
        <taxon>Pseudomonadati</taxon>
        <taxon>Pseudomonadota</taxon>
        <taxon>Gammaproteobacteria</taxon>
        <taxon>Oceanospirillales</taxon>
        <taxon>Saccharospirillaceae</taxon>
        <taxon>Gynuella</taxon>
    </lineage>
</organism>
<reference evidence="1 2" key="1">
    <citation type="submission" date="2014-01" db="EMBL/GenBank/DDBJ databases">
        <title>Full genme sequencing of cellulolytic bacterium Gynuella sunshinyii YC6258T gen. nov., sp. nov.</title>
        <authorList>
            <person name="Khan H."/>
            <person name="Chung E.J."/>
            <person name="Chung Y.R."/>
        </authorList>
    </citation>
    <scope>NUCLEOTIDE SEQUENCE [LARGE SCALE GENOMIC DNA]</scope>
    <source>
        <strain evidence="1 2">YC6258</strain>
    </source>
</reference>
<accession>A0A0C5VUP1</accession>